<keyword evidence="2" id="KW-1185">Reference proteome</keyword>
<name>A0ACC1YY11_MELAZ</name>
<reference evidence="1 2" key="1">
    <citation type="journal article" date="2023" name="Science">
        <title>Complex scaffold remodeling in plant triterpene biosynthesis.</title>
        <authorList>
            <person name="De La Pena R."/>
            <person name="Hodgson H."/>
            <person name="Liu J.C."/>
            <person name="Stephenson M.J."/>
            <person name="Martin A.C."/>
            <person name="Owen C."/>
            <person name="Harkess A."/>
            <person name="Leebens-Mack J."/>
            <person name="Jimenez L.E."/>
            <person name="Osbourn A."/>
            <person name="Sattely E.S."/>
        </authorList>
    </citation>
    <scope>NUCLEOTIDE SEQUENCE [LARGE SCALE GENOMIC DNA]</scope>
    <source>
        <strain evidence="2">cv. JPN11</strain>
        <tissue evidence="1">Leaf</tissue>
    </source>
</reference>
<evidence type="ECO:0000313" key="2">
    <source>
        <dbReference type="Proteomes" id="UP001164539"/>
    </source>
</evidence>
<proteinExistence type="predicted"/>
<organism evidence="1 2">
    <name type="scientific">Melia azedarach</name>
    <name type="common">Chinaberry tree</name>
    <dbReference type="NCBI Taxonomy" id="155640"/>
    <lineage>
        <taxon>Eukaryota</taxon>
        <taxon>Viridiplantae</taxon>
        <taxon>Streptophyta</taxon>
        <taxon>Embryophyta</taxon>
        <taxon>Tracheophyta</taxon>
        <taxon>Spermatophyta</taxon>
        <taxon>Magnoliopsida</taxon>
        <taxon>eudicotyledons</taxon>
        <taxon>Gunneridae</taxon>
        <taxon>Pentapetalae</taxon>
        <taxon>rosids</taxon>
        <taxon>malvids</taxon>
        <taxon>Sapindales</taxon>
        <taxon>Meliaceae</taxon>
        <taxon>Melia</taxon>
    </lineage>
</organism>
<comment type="caution">
    <text evidence="1">The sequence shown here is derived from an EMBL/GenBank/DDBJ whole genome shotgun (WGS) entry which is preliminary data.</text>
</comment>
<evidence type="ECO:0000313" key="1">
    <source>
        <dbReference type="EMBL" id="KAJ4727943.1"/>
    </source>
</evidence>
<sequence length="116" mass="13023">MVALQKKEDKEKTSTLSTKLEKLAVDEFLEGANLTVEEEKENCTTPTSKEYRIPDVVTCPPAPRKRKASFPGNGDVSGKKSRKVDKFIVSSELEAALGFHQVSCNKIPWRSKKKFH</sequence>
<keyword evidence="1" id="KW-0649">Protein kinase inhibitor</keyword>
<protein>
    <submittedName>
        <fullName evidence="1">Cyclin-dependent protein kinase inhibitor SMR6</fullName>
    </submittedName>
</protein>
<dbReference type="EMBL" id="CM051394">
    <property type="protein sequence ID" value="KAJ4727943.1"/>
    <property type="molecule type" value="Genomic_DNA"/>
</dbReference>
<dbReference type="Proteomes" id="UP001164539">
    <property type="component" value="Chromosome 1"/>
</dbReference>
<gene>
    <name evidence="1" type="ORF">OWV82_000961</name>
</gene>
<accession>A0ACC1YY11</accession>